<dbReference type="PANTHER" id="PTHR47192">
    <property type="entry name" value="THIOREDOXIN-LIKE 3-2, CHLOROPLASTIC"/>
    <property type="match status" value="1"/>
</dbReference>
<keyword evidence="2" id="KW-1015">Disulfide bond</keyword>
<dbReference type="InterPro" id="IPR044253">
    <property type="entry name" value="WCRKC1/2"/>
</dbReference>
<dbReference type="Pfam" id="PF00085">
    <property type="entry name" value="Thioredoxin"/>
    <property type="match status" value="1"/>
</dbReference>
<dbReference type="InterPro" id="IPR013766">
    <property type="entry name" value="Thioredoxin_domain"/>
</dbReference>
<evidence type="ECO:0000313" key="5">
    <source>
        <dbReference type="EMBL" id="KAF4402454.1"/>
    </source>
</evidence>
<protein>
    <recommendedName>
        <fullName evidence="4">Thioredoxin domain-containing protein</fullName>
    </recommendedName>
</protein>
<feature type="domain" description="Thioredoxin" evidence="4">
    <location>
        <begin position="57"/>
        <end position="187"/>
    </location>
</feature>
<evidence type="ECO:0000259" key="4">
    <source>
        <dbReference type="PROSITE" id="PS51352"/>
    </source>
</evidence>
<name>A0A7J6I4E0_CANSA</name>
<evidence type="ECO:0000256" key="2">
    <source>
        <dbReference type="ARBA" id="ARBA00023157"/>
    </source>
</evidence>
<dbReference type="EMBL" id="JAATIQ010000007">
    <property type="protein sequence ID" value="KAF4402454.1"/>
    <property type="molecule type" value="Genomic_DNA"/>
</dbReference>
<dbReference type="PANTHER" id="PTHR47192:SF3">
    <property type="entry name" value="THIOREDOXIN-LIKE 3-1, CHLOROPLASTIC"/>
    <property type="match status" value="1"/>
</dbReference>
<sequence>MSVLPAATSHILCREFHQKHHSTQFLSNGCGLILPKNSGFLVDLKNRDWKKISRRDLRAEAFWTNLSGPTTVEMEPINDSDHLDQILAHATEISQPILIDWMASWCRKCIYLKPKLEKLGAEYDNMVKFYCVDVNKVPQALVKRGNIQKMPTIQLWKDGEMKEEVIGGHKAWLVIDEVREMINKYVESKDETEVCRRRRKQYFGLLETNTSYQLTSIAVVEED</sequence>
<dbReference type="Gene3D" id="3.40.30.10">
    <property type="entry name" value="Glutaredoxin"/>
    <property type="match status" value="1"/>
</dbReference>
<evidence type="ECO:0000256" key="1">
    <source>
        <dbReference type="ARBA" id="ARBA00022982"/>
    </source>
</evidence>
<dbReference type="Proteomes" id="UP000583929">
    <property type="component" value="Unassembled WGS sequence"/>
</dbReference>
<dbReference type="FunFam" id="3.40.30.10:FF:000245">
    <property type="entry name" value="Thioredoxin"/>
    <property type="match status" value="1"/>
</dbReference>
<reference evidence="5 6" key="1">
    <citation type="journal article" date="2020" name="bioRxiv">
        <title>Sequence and annotation of 42 cannabis genomes reveals extensive copy number variation in cannabinoid synthesis and pathogen resistance genes.</title>
        <authorList>
            <person name="Mckernan K.J."/>
            <person name="Helbert Y."/>
            <person name="Kane L.T."/>
            <person name="Ebling H."/>
            <person name="Zhang L."/>
            <person name="Liu B."/>
            <person name="Eaton Z."/>
            <person name="Mclaughlin S."/>
            <person name="Kingan S."/>
            <person name="Baybayan P."/>
            <person name="Concepcion G."/>
            <person name="Jordan M."/>
            <person name="Riva A."/>
            <person name="Barbazuk W."/>
            <person name="Harkins T."/>
        </authorList>
    </citation>
    <scope>NUCLEOTIDE SEQUENCE [LARGE SCALE GENOMIC DNA]</scope>
    <source>
        <strain evidence="6">cv. Jamaican Lion 4</strain>
        <tissue evidence="5">Leaf</tissue>
    </source>
</reference>
<keyword evidence="6" id="KW-1185">Reference proteome</keyword>
<comment type="caution">
    <text evidence="5">The sequence shown here is derived from an EMBL/GenBank/DDBJ whole genome shotgun (WGS) entry which is preliminary data.</text>
</comment>
<dbReference type="InterPro" id="IPR036249">
    <property type="entry name" value="Thioredoxin-like_sf"/>
</dbReference>
<evidence type="ECO:0000313" key="6">
    <source>
        <dbReference type="Proteomes" id="UP000583929"/>
    </source>
</evidence>
<keyword evidence="3" id="KW-0676">Redox-active center</keyword>
<dbReference type="PROSITE" id="PS51352">
    <property type="entry name" value="THIOREDOXIN_2"/>
    <property type="match status" value="1"/>
</dbReference>
<dbReference type="CDD" id="cd02947">
    <property type="entry name" value="TRX_family"/>
    <property type="match status" value="1"/>
</dbReference>
<evidence type="ECO:0000256" key="3">
    <source>
        <dbReference type="ARBA" id="ARBA00023284"/>
    </source>
</evidence>
<gene>
    <name evidence="5" type="ORF">G4B88_012239</name>
</gene>
<dbReference type="SUPFAM" id="SSF52833">
    <property type="entry name" value="Thioredoxin-like"/>
    <property type="match status" value="1"/>
</dbReference>
<keyword evidence="1" id="KW-0813">Transport</keyword>
<dbReference type="GO" id="GO:0009570">
    <property type="term" value="C:chloroplast stroma"/>
    <property type="evidence" value="ECO:0007669"/>
    <property type="project" value="InterPro"/>
</dbReference>
<accession>A0A7J6I4E0</accession>
<dbReference type="AlphaFoldDB" id="A0A7J6I4E0"/>
<proteinExistence type="predicted"/>
<organism evidence="5 6">
    <name type="scientific">Cannabis sativa</name>
    <name type="common">Hemp</name>
    <name type="synonym">Marijuana</name>
    <dbReference type="NCBI Taxonomy" id="3483"/>
    <lineage>
        <taxon>Eukaryota</taxon>
        <taxon>Viridiplantae</taxon>
        <taxon>Streptophyta</taxon>
        <taxon>Embryophyta</taxon>
        <taxon>Tracheophyta</taxon>
        <taxon>Spermatophyta</taxon>
        <taxon>Magnoliopsida</taxon>
        <taxon>eudicotyledons</taxon>
        <taxon>Gunneridae</taxon>
        <taxon>Pentapetalae</taxon>
        <taxon>rosids</taxon>
        <taxon>fabids</taxon>
        <taxon>Rosales</taxon>
        <taxon>Cannabaceae</taxon>
        <taxon>Cannabis</taxon>
    </lineage>
</organism>
<keyword evidence="1" id="KW-0249">Electron transport</keyword>